<evidence type="ECO:0000256" key="1">
    <source>
        <dbReference type="SAM" id="Coils"/>
    </source>
</evidence>
<reference evidence="3 4" key="1">
    <citation type="journal article" date="2015" name="Nat. Commun.">
        <title>Outbred genome sequencing and CRISPR/Cas9 gene editing in butterflies.</title>
        <authorList>
            <person name="Li X."/>
            <person name="Fan D."/>
            <person name="Zhang W."/>
            <person name="Liu G."/>
            <person name="Zhang L."/>
            <person name="Zhao L."/>
            <person name="Fang X."/>
            <person name="Chen L."/>
            <person name="Dong Y."/>
            <person name="Chen Y."/>
            <person name="Ding Y."/>
            <person name="Zhao R."/>
            <person name="Feng M."/>
            <person name="Zhu Y."/>
            <person name="Feng Y."/>
            <person name="Jiang X."/>
            <person name="Zhu D."/>
            <person name="Xiang H."/>
            <person name="Feng X."/>
            <person name="Li S."/>
            <person name="Wang J."/>
            <person name="Zhang G."/>
            <person name="Kronforst M.R."/>
            <person name="Wang W."/>
        </authorList>
    </citation>
    <scope>NUCLEOTIDE SEQUENCE [LARGE SCALE GENOMIC DNA]</scope>
    <source>
        <strain evidence="3">Ya'a_city_454_Pm</strain>
        <tissue evidence="3">Whole body</tissue>
    </source>
</reference>
<feature type="compositionally biased region" description="Pro residues" evidence="2">
    <location>
        <begin position="390"/>
        <end position="417"/>
    </location>
</feature>
<evidence type="ECO:0000313" key="3">
    <source>
        <dbReference type="EMBL" id="KPJ15865.1"/>
    </source>
</evidence>
<dbReference type="AlphaFoldDB" id="A0A194REZ2"/>
<feature type="region of interest" description="Disordered" evidence="2">
    <location>
        <begin position="386"/>
        <end position="434"/>
    </location>
</feature>
<organism evidence="3 4">
    <name type="scientific">Papilio machaon</name>
    <name type="common">Old World swallowtail butterfly</name>
    <dbReference type="NCBI Taxonomy" id="76193"/>
    <lineage>
        <taxon>Eukaryota</taxon>
        <taxon>Metazoa</taxon>
        <taxon>Ecdysozoa</taxon>
        <taxon>Arthropoda</taxon>
        <taxon>Hexapoda</taxon>
        <taxon>Insecta</taxon>
        <taxon>Pterygota</taxon>
        <taxon>Neoptera</taxon>
        <taxon>Endopterygota</taxon>
        <taxon>Lepidoptera</taxon>
        <taxon>Glossata</taxon>
        <taxon>Ditrysia</taxon>
        <taxon>Papilionoidea</taxon>
        <taxon>Papilionidae</taxon>
        <taxon>Papilioninae</taxon>
        <taxon>Papilio</taxon>
    </lineage>
</organism>
<dbReference type="InParanoid" id="A0A194REZ2"/>
<dbReference type="STRING" id="76193.A0A194REZ2"/>
<feature type="compositionally biased region" description="Basic and acidic residues" evidence="2">
    <location>
        <begin position="422"/>
        <end position="434"/>
    </location>
</feature>
<evidence type="ECO:0008006" key="5">
    <source>
        <dbReference type="Google" id="ProtNLM"/>
    </source>
</evidence>
<feature type="coiled-coil region" evidence="1">
    <location>
        <begin position="34"/>
        <end position="279"/>
    </location>
</feature>
<dbReference type="Proteomes" id="UP000053240">
    <property type="component" value="Unassembled WGS sequence"/>
</dbReference>
<dbReference type="EMBL" id="KQ460323">
    <property type="protein sequence ID" value="KPJ15865.1"/>
    <property type="molecule type" value="Genomic_DNA"/>
</dbReference>
<evidence type="ECO:0000313" key="4">
    <source>
        <dbReference type="Proteomes" id="UP000053240"/>
    </source>
</evidence>
<keyword evidence="4" id="KW-1185">Reference proteome</keyword>
<gene>
    <name evidence="3" type="ORF">RR48_09911</name>
</gene>
<keyword evidence="1" id="KW-0175">Coiled coil</keyword>
<accession>A0A194REZ2</accession>
<protein>
    <recommendedName>
        <fullName evidence="5">Protein Spindly</fullName>
    </recommendedName>
</protein>
<evidence type="ECO:0000256" key="2">
    <source>
        <dbReference type="SAM" id="MobiDB-lite"/>
    </source>
</evidence>
<name>A0A194REZ2_PAPMA</name>
<proteinExistence type="predicted"/>
<sequence length="434" mass="48498">MNYSTVSNKTNLTEMEELSDGEISEKYYLLRKQYDNLSSNYEATKQELHEAKRNYQTALDVQSHLNAELESVQAGEEKRRAELGSRISMLQDQILTLREEHSETAERHANEVKELETEIRRLKEANATVVNRVSPERDTGELDEIRLALSSTASEAASAKLALEEARNEIVSWRLKVEELVTEMGELRAAAEIRREELRATAEREAAAQADLAEARAALQQLDAQASQPHAAKGNSIFAEVEDKRQEMAKNLIQMKQTNSRLRREVASKQAEVEALLQEKQALWEAQAGAAAHHDRELLEGYCERITQLEGVCERQRRELARWGRQLDPAHPAHPAWLPAVLQHLKSECEQLRTEVVSRGAAQLASAAQVRDLRRRLAQLGAAHKHMLSPPAPAPTSAPHSPQAPAPLAPAPAPAPIPIRRAAVDDVKKKVTFD</sequence>